<proteinExistence type="predicted"/>
<evidence type="ECO:0000313" key="2">
    <source>
        <dbReference type="EMBL" id="VAV92857.1"/>
    </source>
</evidence>
<accession>A0A3B0RLF4</accession>
<name>A0A3B0RLF4_9ZZZZ</name>
<reference evidence="2" key="1">
    <citation type="submission" date="2018-06" db="EMBL/GenBank/DDBJ databases">
        <authorList>
            <person name="Zhirakovskaya E."/>
        </authorList>
    </citation>
    <scope>NUCLEOTIDE SEQUENCE</scope>
</reference>
<gene>
    <name evidence="2" type="ORF">MNBD_ALPHA07-243</name>
</gene>
<organism evidence="2">
    <name type="scientific">hydrothermal vent metagenome</name>
    <dbReference type="NCBI Taxonomy" id="652676"/>
    <lineage>
        <taxon>unclassified sequences</taxon>
        <taxon>metagenomes</taxon>
        <taxon>ecological metagenomes</taxon>
    </lineage>
</organism>
<dbReference type="AlphaFoldDB" id="A0A3B0RLF4"/>
<evidence type="ECO:0000256" key="1">
    <source>
        <dbReference type="SAM" id="MobiDB-lite"/>
    </source>
</evidence>
<protein>
    <submittedName>
        <fullName evidence="2">Uncharacterized protein</fullName>
    </submittedName>
</protein>
<sequence>MQQRYRPSPPEDANGSWGGSNHRSTPGNFYPLMTRSMSFSDLAVTNFPPFPIAAPDQMLLLSGMIS</sequence>
<feature type="region of interest" description="Disordered" evidence="1">
    <location>
        <begin position="1"/>
        <end position="25"/>
    </location>
</feature>
<feature type="non-terminal residue" evidence="2">
    <location>
        <position position="66"/>
    </location>
</feature>
<dbReference type="EMBL" id="UOEG01000097">
    <property type="protein sequence ID" value="VAV92857.1"/>
    <property type="molecule type" value="Genomic_DNA"/>
</dbReference>